<keyword evidence="4 7" id="KW-0547">Nucleotide-binding</keyword>
<keyword evidence="12" id="KW-1185">Reference proteome</keyword>
<feature type="binding site" evidence="7">
    <location>
        <position position="44"/>
    </location>
    <ligand>
        <name>ATP</name>
        <dbReference type="ChEBI" id="CHEBI:30616"/>
    </ligand>
</feature>
<evidence type="ECO:0000259" key="10">
    <source>
        <dbReference type="PROSITE" id="PS50011"/>
    </source>
</evidence>
<feature type="region of interest" description="Disordered" evidence="8">
    <location>
        <begin position="308"/>
        <end position="333"/>
    </location>
</feature>
<dbReference type="PROSITE" id="PS00108">
    <property type="entry name" value="PROTEIN_KINASE_ST"/>
    <property type="match status" value="1"/>
</dbReference>
<dbReference type="CDD" id="cd14014">
    <property type="entry name" value="STKc_PknB_like"/>
    <property type="match status" value="1"/>
</dbReference>
<evidence type="ECO:0000313" key="11">
    <source>
        <dbReference type="EMBL" id="MSS83823.1"/>
    </source>
</evidence>
<keyword evidence="9" id="KW-0472">Membrane</keyword>
<evidence type="ECO:0000256" key="5">
    <source>
        <dbReference type="ARBA" id="ARBA00022777"/>
    </source>
</evidence>
<organism evidence="11 12">
    <name type="scientific">Scrofimicrobium canadense</name>
    <dbReference type="NCBI Taxonomy" id="2652290"/>
    <lineage>
        <taxon>Bacteria</taxon>
        <taxon>Bacillati</taxon>
        <taxon>Actinomycetota</taxon>
        <taxon>Actinomycetes</taxon>
        <taxon>Actinomycetales</taxon>
        <taxon>Actinomycetaceae</taxon>
        <taxon>Scrofimicrobium</taxon>
    </lineage>
</organism>
<evidence type="ECO:0000256" key="6">
    <source>
        <dbReference type="ARBA" id="ARBA00022840"/>
    </source>
</evidence>
<evidence type="ECO:0000256" key="8">
    <source>
        <dbReference type="SAM" id="MobiDB-lite"/>
    </source>
</evidence>
<feature type="transmembrane region" description="Helical" evidence="9">
    <location>
        <begin position="342"/>
        <end position="364"/>
    </location>
</feature>
<keyword evidence="9" id="KW-1133">Transmembrane helix</keyword>
<dbReference type="AlphaFoldDB" id="A0A6N7W5Q0"/>
<dbReference type="PROSITE" id="PS50011">
    <property type="entry name" value="PROTEIN_KINASE_DOM"/>
    <property type="match status" value="1"/>
</dbReference>
<evidence type="ECO:0000256" key="4">
    <source>
        <dbReference type="ARBA" id="ARBA00022741"/>
    </source>
</evidence>
<evidence type="ECO:0000256" key="9">
    <source>
        <dbReference type="SAM" id="Phobius"/>
    </source>
</evidence>
<dbReference type="GO" id="GO:0005524">
    <property type="term" value="F:ATP binding"/>
    <property type="evidence" value="ECO:0007669"/>
    <property type="project" value="UniProtKB-UniRule"/>
</dbReference>
<keyword evidence="9" id="KW-0812">Transmembrane</keyword>
<keyword evidence="5 11" id="KW-0418">Kinase</keyword>
<dbReference type="InterPro" id="IPR000719">
    <property type="entry name" value="Prot_kinase_dom"/>
</dbReference>
<proteinExistence type="predicted"/>
<sequence length="367" mass="39999">MTDRLPGSPPVIPGFHFIRPLGAGGFSDVFLFEQDRPQRQVAVKVLLHRNMDAEVLQMFNTEADTLALLSAHPAILTIYQAGISADGRPYLVTEYCPSSYARRYREEYIPVPEVLALGVRLGSAVESSHRSGVIHRDIKPSNLLVNEIGALVLSDFGIAAVVGNTDAEVEAMSVPWSAPEVIDGKVMGTVASDIWSLGATIYGLLAGRSPFEEVRGQNSSDRLKARISKARYTPIERTDIPPQLEECLSRAMAKDPSKRYPSAAAFAEDLQRIQMSMNLPLSPLEYASAPPLRVDPSALRTDRGEIQSTVPMQSQRRRIQPRDYSASGKAKDSSNGIRRRTVVWIVVGAVAATVAVMGILVVFLGGM</sequence>
<gene>
    <name evidence="11" type="ORF">FYJ24_03415</name>
</gene>
<dbReference type="EC" id="2.7.11.1" evidence="1"/>
<evidence type="ECO:0000256" key="3">
    <source>
        <dbReference type="ARBA" id="ARBA00022679"/>
    </source>
</evidence>
<dbReference type="RefSeq" id="WP_206192473.1">
    <property type="nucleotide sequence ID" value="NZ_VULO01000003.1"/>
</dbReference>
<dbReference type="SMART" id="SM00220">
    <property type="entry name" value="S_TKc"/>
    <property type="match status" value="1"/>
</dbReference>
<dbReference type="InterPro" id="IPR008271">
    <property type="entry name" value="Ser/Thr_kinase_AS"/>
</dbReference>
<accession>A0A6N7W5Q0</accession>
<feature type="domain" description="Protein kinase" evidence="10">
    <location>
        <begin position="15"/>
        <end position="273"/>
    </location>
</feature>
<dbReference type="Proteomes" id="UP000470875">
    <property type="component" value="Unassembled WGS sequence"/>
</dbReference>
<evidence type="ECO:0000313" key="12">
    <source>
        <dbReference type="Proteomes" id="UP000470875"/>
    </source>
</evidence>
<evidence type="ECO:0000256" key="7">
    <source>
        <dbReference type="PROSITE-ProRule" id="PRU10141"/>
    </source>
</evidence>
<comment type="caution">
    <text evidence="11">The sequence shown here is derived from an EMBL/GenBank/DDBJ whole genome shotgun (WGS) entry which is preliminary data.</text>
</comment>
<dbReference type="Gene3D" id="1.10.510.10">
    <property type="entry name" value="Transferase(Phosphotransferase) domain 1"/>
    <property type="match status" value="1"/>
</dbReference>
<name>A0A6N7W5Q0_9ACTO</name>
<reference evidence="11 12" key="1">
    <citation type="submission" date="2019-08" db="EMBL/GenBank/DDBJ databases">
        <title>In-depth cultivation of the pig gut microbiome towards novel bacterial diversity and tailored functional studies.</title>
        <authorList>
            <person name="Wylensek D."/>
            <person name="Hitch T.C.A."/>
            <person name="Clavel T."/>
        </authorList>
    </citation>
    <scope>NUCLEOTIDE SEQUENCE [LARGE SCALE GENOMIC DNA]</scope>
    <source>
        <strain evidence="11 12">WB03_NA08</strain>
    </source>
</reference>
<dbReference type="GO" id="GO:0004674">
    <property type="term" value="F:protein serine/threonine kinase activity"/>
    <property type="evidence" value="ECO:0007669"/>
    <property type="project" value="UniProtKB-KW"/>
</dbReference>
<dbReference type="InterPro" id="IPR011009">
    <property type="entry name" value="Kinase-like_dom_sf"/>
</dbReference>
<evidence type="ECO:0000256" key="1">
    <source>
        <dbReference type="ARBA" id="ARBA00012513"/>
    </source>
</evidence>
<dbReference type="SUPFAM" id="SSF56112">
    <property type="entry name" value="Protein kinase-like (PK-like)"/>
    <property type="match status" value="1"/>
</dbReference>
<keyword evidence="6 7" id="KW-0067">ATP-binding</keyword>
<dbReference type="PROSITE" id="PS00107">
    <property type="entry name" value="PROTEIN_KINASE_ATP"/>
    <property type="match status" value="1"/>
</dbReference>
<dbReference type="InterPro" id="IPR017441">
    <property type="entry name" value="Protein_kinase_ATP_BS"/>
</dbReference>
<dbReference type="Gene3D" id="3.30.200.20">
    <property type="entry name" value="Phosphorylase Kinase, domain 1"/>
    <property type="match status" value="1"/>
</dbReference>
<dbReference type="PANTHER" id="PTHR43289:SF6">
    <property type="entry name" value="SERINE_THREONINE-PROTEIN KINASE NEKL-3"/>
    <property type="match status" value="1"/>
</dbReference>
<dbReference type="EMBL" id="VULO01000003">
    <property type="protein sequence ID" value="MSS83823.1"/>
    <property type="molecule type" value="Genomic_DNA"/>
</dbReference>
<dbReference type="Pfam" id="PF00069">
    <property type="entry name" value="Pkinase"/>
    <property type="match status" value="1"/>
</dbReference>
<dbReference type="PANTHER" id="PTHR43289">
    <property type="entry name" value="MITOGEN-ACTIVATED PROTEIN KINASE KINASE KINASE 20-RELATED"/>
    <property type="match status" value="1"/>
</dbReference>
<keyword evidence="3" id="KW-0808">Transferase</keyword>
<protein>
    <recommendedName>
        <fullName evidence="1">non-specific serine/threonine protein kinase</fullName>
        <ecNumber evidence="1">2.7.11.1</ecNumber>
    </recommendedName>
</protein>
<evidence type="ECO:0000256" key="2">
    <source>
        <dbReference type="ARBA" id="ARBA00022527"/>
    </source>
</evidence>
<keyword evidence="2 11" id="KW-0723">Serine/threonine-protein kinase</keyword>